<dbReference type="AlphaFoldDB" id="A0A1I4UW88"/>
<keyword evidence="2" id="KW-1185">Reference proteome</keyword>
<dbReference type="RefSeq" id="WP_101288568.1">
    <property type="nucleotide sequence ID" value="NZ_FOUQ01000009.1"/>
</dbReference>
<dbReference type="Pfam" id="PF14384">
    <property type="entry name" value="BrnA_antitoxin"/>
    <property type="match status" value="1"/>
</dbReference>
<comment type="caution">
    <text evidence="1">The sequence shown here is derived from an EMBL/GenBank/DDBJ whole genome shotgun (WGS) entry which is preliminary data.</text>
</comment>
<gene>
    <name evidence="1" type="ORF">CXZ10_07660</name>
</gene>
<dbReference type="InterPro" id="IPR025528">
    <property type="entry name" value="BrnA_antitoxin"/>
</dbReference>
<evidence type="ECO:0008006" key="3">
    <source>
        <dbReference type="Google" id="ProtNLM"/>
    </source>
</evidence>
<protein>
    <recommendedName>
        <fullName evidence="3">3-oxoacyl-ACP synthase</fullName>
    </recommendedName>
</protein>
<accession>A0A1I4UW88</accession>
<sequence>MASSKQVNIVKVGDALYESLPDGTLRPLKGNSDWARVDAMTEEQVEAAALSEADGQPLTDEEWAKVKLVDPFKTPVTIRLDSDVVEWFKSQGQRYQTRMNSVLRRYMEANRKAG</sequence>
<dbReference type="Proteomes" id="UP000233491">
    <property type="component" value="Unassembled WGS sequence"/>
</dbReference>
<evidence type="ECO:0000313" key="2">
    <source>
        <dbReference type="Proteomes" id="UP000233491"/>
    </source>
</evidence>
<proteinExistence type="predicted"/>
<reference evidence="1 2" key="1">
    <citation type="submission" date="2017-12" db="EMBL/GenBank/DDBJ databases">
        <title>Anaerobic carbon monoxide metabolism by Pleomorphomonas carboxyditropha sp. nov., a new mesophilic hydrogenogenic carboxidotroph.</title>
        <authorList>
            <person name="Esquivel-Elizondo S."/>
            <person name="Krajmalnik-Brown R."/>
        </authorList>
    </citation>
    <scope>NUCLEOTIDE SEQUENCE [LARGE SCALE GENOMIC DNA]</scope>
    <source>
        <strain evidence="1 2">R5-392</strain>
    </source>
</reference>
<dbReference type="OrthoDB" id="361944at2"/>
<dbReference type="EMBL" id="PJNW01000004">
    <property type="protein sequence ID" value="PKR89767.1"/>
    <property type="molecule type" value="Genomic_DNA"/>
</dbReference>
<evidence type="ECO:0000313" key="1">
    <source>
        <dbReference type="EMBL" id="PKR89767.1"/>
    </source>
</evidence>
<name>A0A1I4UW88_9HYPH</name>
<organism evidence="1 2">
    <name type="scientific">Pleomorphomonas diazotrophica</name>
    <dbReference type="NCBI Taxonomy" id="1166257"/>
    <lineage>
        <taxon>Bacteria</taxon>
        <taxon>Pseudomonadati</taxon>
        <taxon>Pseudomonadota</taxon>
        <taxon>Alphaproteobacteria</taxon>
        <taxon>Hyphomicrobiales</taxon>
        <taxon>Pleomorphomonadaceae</taxon>
        <taxon>Pleomorphomonas</taxon>
    </lineage>
</organism>